<protein>
    <submittedName>
        <fullName evidence="2">Type III secretion protein HrpJ</fullName>
    </submittedName>
</protein>
<dbReference type="Proteomes" id="UP000250443">
    <property type="component" value="Unassembled WGS sequence"/>
</dbReference>
<dbReference type="AlphaFoldDB" id="A0A2X2DBG3"/>
<feature type="region of interest" description="Disordered" evidence="1">
    <location>
        <begin position="42"/>
        <end position="70"/>
    </location>
</feature>
<name>A0A2X2DBG3_PSELU</name>
<gene>
    <name evidence="2" type="ORF">NCTC11842_05752</name>
</gene>
<evidence type="ECO:0000256" key="1">
    <source>
        <dbReference type="SAM" id="MobiDB-lite"/>
    </source>
</evidence>
<sequence>MQQNLFCNVGTVPFGIPLMAHDSTQKYAMKIAQPILPTPSHVHAEVQTPPHAPHPGPTQTRPGVASSDEKGTHALAKEDAALAQEGQTASRRDQSALSAGLQSQAYRLQLSAQQLHATYLKGLDKALGEAAQSLRRQLKDRQLQNSKETLKHILESCGGNAVLAHQMLRVAARQARNEGEDSEQLLFRRQFKLLYKEYGKPARPSTGSLTKVRGRFSTETLRRTRSRTLHSVTANGPLNVIALVDALLSELREQGQYELSLSEIRSEMAEDIANAASANVLHQASPLMSNLIITKHVAALLHECEHVLGRMRGKNPQIQVEAIALLRHLLTLMNKLMEPVQTRTLVQLIGGEQLKHQLAFLNELMRILTQRMSLLFWFWRNKSDFQKAKENLLTLSTELTDKEQQRAQETDIVWNL</sequence>
<reference evidence="2 3" key="1">
    <citation type="submission" date="2018-06" db="EMBL/GenBank/DDBJ databases">
        <authorList>
            <consortium name="Pathogen Informatics"/>
            <person name="Doyle S."/>
        </authorList>
    </citation>
    <scope>NUCLEOTIDE SEQUENCE [LARGE SCALE GENOMIC DNA]</scope>
    <source>
        <strain evidence="2 3">NCTC11842</strain>
    </source>
</reference>
<proteinExistence type="predicted"/>
<evidence type="ECO:0000313" key="3">
    <source>
        <dbReference type="Proteomes" id="UP000250443"/>
    </source>
</evidence>
<evidence type="ECO:0000313" key="2">
    <source>
        <dbReference type="EMBL" id="SPZ16714.1"/>
    </source>
</evidence>
<accession>A0A2X2DBG3</accession>
<organism evidence="2 3">
    <name type="scientific">Pseudomonas luteola</name>
    <dbReference type="NCBI Taxonomy" id="47886"/>
    <lineage>
        <taxon>Bacteria</taxon>
        <taxon>Pseudomonadati</taxon>
        <taxon>Pseudomonadota</taxon>
        <taxon>Gammaproteobacteria</taxon>
        <taxon>Pseudomonadales</taxon>
        <taxon>Pseudomonadaceae</taxon>
        <taxon>Pseudomonas</taxon>
    </lineage>
</organism>
<dbReference type="EMBL" id="UAUF01000016">
    <property type="protein sequence ID" value="SPZ16714.1"/>
    <property type="molecule type" value="Genomic_DNA"/>
</dbReference>